<evidence type="ECO:0000313" key="2">
    <source>
        <dbReference type="Proteomes" id="UP000247233"/>
    </source>
</evidence>
<gene>
    <name evidence="1" type="ORF">BO70DRAFT_363544</name>
</gene>
<dbReference type="VEuPathDB" id="FungiDB:BO70DRAFT_363544"/>
<dbReference type="EMBL" id="MSFL01000019">
    <property type="protein sequence ID" value="PWY76990.1"/>
    <property type="molecule type" value="Genomic_DNA"/>
</dbReference>
<protein>
    <submittedName>
        <fullName evidence="1">Uncharacterized protein</fullName>
    </submittedName>
</protein>
<dbReference type="AlphaFoldDB" id="A0A317VYM3"/>
<organism evidence="1 2">
    <name type="scientific">Aspergillus heteromorphus CBS 117.55</name>
    <dbReference type="NCBI Taxonomy" id="1448321"/>
    <lineage>
        <taxon>Eukaryota</taxon>
        <taxon>Fungi</taxon>
        <taxon>Dikarya</taxon>
        <taxon>Ascomycota</taxon>
        <taxon>Pezizomycotina</taxon>
        <taxon>Eurotiomycetes</taxon>
        <taxon>Eurotiomycetidae</taxon>
        <taxon>Eurotiales</taxon>
        <taxon>Aspergillaceae</taxon>
        <taxon>Aspergillus</taxon>
        <taxon>Aspergillus subgen. Circumdati</taxon>
    </lineage>
</organism>
<evidence type="ECO:0000313" key="1">
    <source>
        <dbReference type="EMBL" id="PWY76990.1"/>
    </source>
</evidence>
<dbReference type="RefSeq" id="XP_025397751.1">
    <property type="nucleotide sequence ID" value="XM_025543596.1"/>
</dbReference>
<dbReference type="GeneID" id="37065833"/>
<dbReference type="Proteomes" id="UP000247233">
    <property type="component" value="Unassembled WGS sequence"/>
</dbReference>
<name>A0A317VYM3_9EURO</name>
<keyword evidence="2" id="KW-1185">Reference proteome</keyword>
<proteinExistence type="predicted"/>
<sequence>MRPPSSIISVGQIDSSLKLKRSQSIPIPRNTPHTTRRFTYKSSGHQFRDFTRNLPPDTPQSTLYHLHLRGPLYGINIQPSLVPTRSGTPCSSGAALAEADPQQRQLQLQHRVVADITQSHFHPRPSPCVLSHHYLSIAKALTPTNTGTCILSSPTQVSCQHTLCPSIGFILSPLDLLLETQFYHLDMKAVLYS</sequence>
<accession>A0A317VYM3</accession>
<comment type="caution">
    <text evidence="1">The sequence shown here is derived from an EMBL/GenBank/DDBJ whole genome shotgun (WGS) entry which is preliminary data.</text>
</comment>
<reference evidence="1 2" key="1">
    <citation type="submission" date="2016-12" db="EMBL/GenBank/DDBJ databases">
        <title>The genomes of Aspergillus section Nigri reveals drivers in fungal speciation.</title>
        <authorList>
            <consortium name="DOE Joint Genome Institute"/>
            <person name="Vesth T.C."/>
            <person name="Nybo J."/>
            <person name="Theobald S."/>
            <person name="Brandl J."/>
            <person name="Frisvad J.C."/>
            <person name="Nielsen K.F."/>
            <person name="Lyhne E.K."/>
            <person name="Kogle M.E."/>
            <person name="Kuo A."/>
            <person name="Riley R."/>
            <person name="Clum A."/>
            <person name="Nolan M."/>
            <person name="Lipzen A."/>
            <person name="Salamov A."/>
            <person name="Henrissat B."/>
            <person name="Wiebenga A."/>
            <person name="De Vries R.P."/>
            <person name="Grigoriev I.V."/>
            <person name="Mortensen U.H."/>
            <person name="Andersen M.R."/>
            <person name="Baker S.E."/>
        </authorList>
    </citation>
    <scope>NUCLEOTIDE SEQUENCE [LARGE SCALE GENOMIC DNA]</scope>
    <source>
        <strain evidence="1 2">CBS 117.55</strain>
    </source>
</reference>